<dbReference type="GO" id="GO:0019752">
    <property type="term" value="P:carboxylic acid metabolic process"/>
    <property type="evidence" value="ECO:0007669"/>
    <property type="project" value="InterPro"/>
</dbReference>
<dbReference type="InterPro" id="IPR021115">
    <property type="entry name" value="Pyridoxal-P_BS"/>
</dbReference>
<evidence type="ECO:0000256" key="6">
    <source>
        <dbReference type="PIRSR" id="PIRSR602129-50"/>
    </source>
</evidence>
<dbReference type="PRINTS" id="PR00800">
    <property type="entry name" value="YHDCRBOXLASE"/>
</dbReference>
<keyword evidence="5 7" id="KW-0456">Lyase</keyword>
<evidence type="ECO:0000256" key="1">
    <source>
        <dbReference type="ARBA" id="ARBA00001933"/>
    </source>
</evidence>
<evidence type="ECO:0000256" key="5">
    <source>
        <dbReference type="ARBA" id="ARBA00023239"/>
    </source>
</evidence>
<keyword evidence="4 6" id="KW-0663">Pyridoxal phosphate</keyword>
<sequence length="507" mass="55070">MSHDARDGDGAVPHLTPEEFRKLGHKMVDWIADYWSRLESFPVRSQVAPGAVASKLPAHPPEEGLSGEHAWDAVFKDIEDIVLPGVTHWQSPSFFAYFPANASGPAVLGELLSAGLGVQGMLWSTSPAATEIETRVLDWLAELTGLPEAYRSTSATGGGVIQGTASEATLVAMVAARERVRRQGAPADSQWVAYASSQAHSSVLKAAMLCGVARGADDTVHVRQLETDARYALRPDVLERAIREDLAAGRRPFFVCASLGTTSSGAFDPVGALGDVLERTGVKAAGGWLHVDAAWAGAALVCPEHRGLLDGVEAVDSFSFNPHKWLLTNFDCNAFYTRDKRALLDALSVTPEYLRNAASASGAVIDYRDWQVPLGRRFRALKLWFVLRHYGARGLRAHVRGHIRMAEHFESWVSNDARFEVAAPRSLSLVCFRLKPQPGEKPEATDARNRALLDRVNASGKLFLTHTVLPAVDGQPPRYVLRMAIGGTYTEERHVRAAWEALSAAAA</sequence>
<evidence type="ECO:0000256" key="7">
    <source>
        <dbReference type="RuleBase" id="RU000382"/>
    </source>
</evidence>
<dbReference type="Gene3D" id="3.90.1150.10">
    <property type="entry name" value="Aspartate Aminotransferase, domain 1"/>
    <property type="match status" value="1"/>
</dbReference>
<dbReference type="GO" id="GO:0030170">
    <property type="term" value="F:pyridoxal phosphate binding"/>
    <property type="evidence" value="ECO:0007669"/>
    <property type="project" value="InterPro"/>
</dbReference>
<evidence type="ECO:0000256" key="4">
    <source>
        <dbReference type="ARBA" id="ARBA00022898"/>
    </source>
</evidence>
<dbReference type="EMBL" id="JABBJJ010000002">
    <property type="protein sequence ID" value="NMO13451.1"/>
    <property type="molecule type" value="Genomic_DNA"/>
</dbReference>
<comment type="caution">
    <text evidence="8">The sequence shown here is derived from an EMBL/GenBank/DDBJ whole genome shotgun (WGS) entry which is preliminary data.</text>
</comment>
<dbReference type="AlphaFoldDB" id="A0A848LAW0"/>
<dbReference type="InterPro" id="IPR010977">
    <property type="entry name" value="Aromatic_deC"/>
</dbReference>
<dbReference type="InterPro" id="IPR015424">
    <property type="entry name" value="PyrdxlP-dep_Trfase"/>
</dbReference>
<protein>
    <submittedName>
        <fullName evidence="8">Aspartate aminotransferase family protein</fullName>
    </submittedName>
</protein>
<dbReference type="PANTHER" id="PTHR11999:SF70">
    <property type="entry name" value="MIP05841P"/>
    <property type="match status" value="1"/>
</dbReference>
<dbReference type="Gene3D" id="1.20.1340.10">
    <property type="entry name" value="dopa decarboxylase, N-terminal domain"/>
    <property type="match status" value="1"/>
</dbReference>
<keyword evidence="8" id="KW-0808">Transferase</keyword>
<comment type="similarity">
    <text evidence="2 7">Belongs to the group II decarboxylase family.</text>
</comment>
<dbReference type="CDD" id="cd06450">
    <property type="entry name" value="DOPA_deC_like"/>
    <property type="match status" value="1"/>
</dbReference>
<keyword evidence="9" id="KW-1185">Reference proteome</keyword>
<dbReference type="Proteomes" id="UP000518300">
    <property type="component" value="Unassembled WGS sequence"/>
</dbReference>
<dbReference type="PROSITE" id="PS00392">
    <property type="entry name" value="DDC_GAD_HDC_YDC"/>
    <property type="match status" value="1"/>
</dbReference>
<dbReference type="GO" id="GO:0005737">
    <property type="term" value="C:cytoplasm"/>
    <property type="evidence" value="ECO:0007669"/>
    <property type="project" value="TreeGrafter"/>
</dbReference>
<name>A0A848LAW0_9BACT</name>
<proteinExistence type="inferred from homology"/>
<organism evidence="8 9">
    <name type="scientific">Pyxidicoccus fallax</name>
    <dbReference type="NCBI Taxonomy" id="394095"/>
    <lineage>
        <taxon>Bacteria</taxon>
        <taxon>Pseudomonadati</taxon>
        <taxon>Myxococcota</taxon>
        <taxon>Myxococcia</taxon>
        <taxon>Myxococcales</taxon>
        <taxon>Cystobacterineae</taxon>
        <taxon>Myxococcaceae</taxon>
        <taxon>Pyxidicoccus</taxon>
    </lineage>
</organism>
<dbReference type="PANTHER" id="PTHR11999">
    <property type="entry name" value="GROUP II PYRIDOXAL-5-PHOSPHATE DECARBOXYLASE"/>
    <property type="match status" value="1"/>
</dbReference>
<dbReference type="Gene3D" id="3.40.640.10">
    <property type="entry name" value="Type I PLP-dependent aspartate aminotransferase-like (Major domain)"/>
    <property type="match status" value="1"/>
</dbReference>
<evidence type="ECO:0000313" key="9">
    <source>
        <dbReference type="Proteomes" id="UP000518300"/>
    </source>
</evidence>
<evidence type="ECO:0000256" key="3">
    <source>
        <dbReference type="ARBA" id="ARBA00022793"/>
    </source>
</evidence>
<dbReference type="Pfam" id="PF00282">
    <property type="entry name" value="Pyridoxal_deC"/>
    <property type="match status" value="1"/>
</dbReference>
<evidence type="ECO:0000313" key="8">
    <source>
        <dbReference type="EMBL" id="NMO13451.1"/>
    </source>
</evidence>
<feature type="modified residue" description="N6-(pyridoxal phosphate)lysine" evidence="6">
    <location>
        <position position="324"/>
    </location>
</feature>
<dbReference type="GO" id="GO:0016831">
    <property type="term" value="F:carboxy-lyase activity"/>
    <property type="evidence" value="ECO:0007669"/>
    <property type="project" value="UniProtKB-KW"/>
</dbReference>
<dbReference type="RefSeq" id="WP_169342728.1">
    <property type="nucleotide sequence ID" value="NZ_JABBJJ010000002.1"/>
</dbReference>
<gene>
    <name evidence="8" type="ORF">HG543_01020</name>
</gene>
<comment type="cofactor">
    <cofactor evidence="1 6 7">
        <name>pyridoxal 5'-phosphate</name>
        <dbReference type="ChEBI" id="CHEBI:597326"/>
    </cofactor>
</comment>
<dbReference type="GO" id="GO:0006520">
    <property type="term" value="P:amino acid metabolic process"/>
    <property type="evidence" value="ECO:0007669"/>
    <property type="project" value="InterPro"/>
</dbReference>
<keyword evidence="8" id="KW-0032">Aminotransferase</keyword>
<dbReference type="InterPro" id="IPR002129">
    <property type="entry name" value="PyrdxlP-dep_de-COase"/>
</dbReference>
<reference evidence="8 9" key="1">
    <citation type="submission" date="2020-04" db="EMBL/GenBank/DDBJ databases">
        <title>Draft genome of Pyxidicoccus fallax type strain.</title>
        <authorList>
            <person name="Whitworth D.E."/>
        </authorList>
    </citation>
    <scope>NUCLEOTIDE SEQUENCE [LARGE SCALE GENOMIC DNA]</scope>
    <source>
        <strain evidence="8 9">DSM 14698</strain>
    </source>
</reference>
<accession>A0A848LAW0</accession>
<dbReference type="SUPFAM" id="SSF53383">
    <property type="entry name" value="PLP-dependent transferases"/>
    <property type="match status" value="1"/>
</dbReference>
<dbReference type="InterPro" id="IPR015422">
    <property type="entry name" value="PyrdxlP-dep_Trfase_small"/>
</dbReference>
<dbReference type="GO" id="GO:0008483">
    <property type="term" value="F:transaminase activity"/>
    <property type="evidence" value="ECO:0007669"/>
    <property type="project" value="UniProtKB-KW"/>
</dbReference>
<keyword evidence="3" id="KW-0210">Decarboxylase</keyword>
<dbReference type="InterPro" id="IPR015421">
    <property type="entry name" value="PyrdxlP-dep_Trfase_major"/>
</dbReference>
<evidence type="ECO:0000256" key="2">
    <source>
        <dbReference type="ARBA" id="ARBA00009533"/>
    </source>
</evidence>